<evidence type="ECO:0000313" key="1">
    <source>
        <dbReference type="EMBL" id="KAK4459743.1"/>
    </source>
</evidence>
<dbReference type="Pfam" id="PF00300">
    <property type="entry name" value="His_Phos_1"/>
    <property type="match status" value="1"/>
</dbReference>
<dbReference type="Proteomes" id="UP001321749">
    <property type="component" value="Unassembled WGS sequence"/>
</dbReference>
<dbReference type="GO" id="GO:0016791">
    <property type="term" value="F:phosphatase activity"/>
    <property type="evidence" value="ECO:0007669"/>
    <property type="project" value="TreeGrafter"/>
</dbReference>
<evidence type="ECO:0000313" key="2">
    <source>
        <dbReference type="Proteomes" id="UP001321749"/>
    </source>
</evidence>
<dbReference type="AlphaFoldDB" id="A0AAV9HGV9"/>
<dbReference type="GO" id="GO:0005737">
    <property type="term" value="C:cytoplasm"/>
    <property type="evidence" value="ECO:0007669"/>
    <property type="project" value="TreeGrafter"/>
</dbReference>
<dbReference type="PANTHER" id="PTHR48100">
    <property type="entry name" value="BROAD-SPECIFICITY PHOSPHATASE YOR283W-RELATED"/>
    <property type="match status" value="1"/>
</dbReference>
<dbReference type="SMART" id="SM00855">
    <property type="entry name" value="PGAM"/>
    <property type="match status" value="1"/>
</dbReference>
<name>A0AAV9HGV9_9PEZI</name>
<dbReference type="InterPro" id="IPR029033">
    <property type="entry name" value="His_PPase_superfam"/>
</dbReference>
<dbReference type="InterPro" id="IPR013078">
    <property type="entry name" value="His_Pase_superF_clade-1"/>
</dbReference>
<organism evidence="1 2">
    <name type="scientific">Cladorrhinum samala</name>
    <dbReference type="NCBI Taxonomy" id="585594"/>
    <lineage>
        <taxon>Eukaryota</taxon>
        <taxon>Fungi</taxon>
        <taxon>Dikarya</taxon>
        <taxon>Ascomycota</taxon>
        <taxon>Pezizomycotina</taxon>
        <taxon>Sordariomycetes</taxon>
        <taxon>Sordariomycetidae</taxon>
        <taxon>Sordariales</taxon>
        <taxon>Podosporaceae</taxon>
        <taxon>Cladorrhinum</taxon>
    </lineage>
</organism>
<accession>A0AAV9HGV9</accession>
<sequence length="221" mass="24561">MPPTIILVRHAQALHNVDRDYTIHDPPLSELGRNQCLHLRANLAPKIPSELDVELILVSPMKRTIETALLAFPQLIERGIPIVAHAGWQENSSQPCDIGSSLTTLPAEFPQVDFSQVDPVFPNKRGNAYANSRPAIVARGQSVLKDLYGRKEKVIIVVSHSGFLRVGVTGKWFYNGDYRVFEFEQGGTKLREFDMTKGKGGLGLSFEEEVELGDGLPEEEE</sequence>
<comment type="caution">
    <text evidence="1">The sequence shown here is derived from an EMBL/GenBank/DDBJ whole genome shotgun (WGS) entry which is preliminary data.</text>
</comment>
<dbReference type="Gene3D" id="3.40.50.1240">
    <property type="entry name" value="Phosphoglycerate mutase-like"/>
    <property type="match status" value="1"/>
</dbReference>
<gene>
    <name evidence="1" type="ORF">QBC42DRAFT_273842</name>
</gene>
<proteinExistence type="predicted"/>
<dbReference type="InterPro" id="IPR050275">
    <property type="entry name" value="PGM_Phosphatase"/>
</dbReference>
<dbReference type="PANTHER" id="PTHR48100:SF24">
    <property type="entry name" value="PHOSPHOGLYCERATE MUTASE"/>
    <property type="match status" value="1"/>
</dbReference>
<dbReference type="CDD" id="cd07067">
    <property type="entry name" value="HP_PGM_like"/>
    <property type="match status" value="1"/>
</dbReference>
<keyword evidence="2" id="KW-1185">Reference proteome</keyword>
<reference evidence="1" key="1">
    <citation type="journal article" date="2023" name="Mol. Phylogenet. Evol.">
        <title>Genome-scale phylogeny and comparative genomics of the fungal order Sordariales.</title>
        <authorList>
            <person name="Hensen N."/>
            <person name="Bonometti L."/>
            <person name="Westerberg I."/>
            <person name="Brannstrom I.O."/>
            <person name="Guillou S."/>
            <person name="Cros-Aarteil S."/>
            <person name="Calhoun S."/>
            <person name="Haridas S."/>
            <person name="Kuo A."/>
            <person name="Mondo S."/>
            <person name="Pangilinan J."/>
            <person name="Riley R."/>
            <person name="LaButti K."/>
            <person name="Andreopoulos B."/>
            <person name="Lipzen A."/>
            <person name="Chen C."/>
            <person name="Yan M."/>
            <person name="Daum C."/>
            <person name="Ng V."/>
            <person name="Clum A."/>
            <person name="Steindorff A."/>
            <person name="Ohm R.A."/>
            <person name="Martin F."/>
            <person name="Silar P."/>
            <person name="Natvig D.O."/>
            <person name="Lalanne C."/>
            <person name="Gautier V."/>
            <person name="Ament-Velasquez S.L."/>
            <person name="Kruys A."/>
            <person name="Hutchinson M.I."/>
            <person name="Powell A.J."/>
            <person name="Barry K."/>
            <person name="Miller A.N."/>
            <person name="Grigoriev I.V."/>
            <person name="Debuchy R."/>
            <person name="Gladieux P."/>
            <person name="Hiltunen Thoren M."/>
            <person name="Johannesson H."/>
        </authorList>
    </citation>
    <scope>NUCLEOTIDE SEQUENCE</scope>
    <source>
        <strain evidence="1">PSN324</strain>
    </source>
</reference>
<protein>
    <submittedName>
        <fullName evidence="1">Histidine phosphatase superfamily</fullName>
    </submittedName>
</protein>
<reference evidence="1" key="2">
    <citation type="submission" date="2023-06" db="EMBL/GenBank/DDBJ databases">
        <authorList>
            <consortium name="Lawrence Berkeley National Laboratory"/>
            <person name="Mondo S.J."/>
            <person name="Hensen N."/>
            <person name="Bonometti L."/>
            <person name="Westerberg I."/>
            <person name="Brannstrom I.O."/>
            <person name="Guillou S."/>
            <person name="Cros-Aarteil S."/>
            <person name="Calhoun S."/>
            <person name="Haridas S."/>
            <person name="Kuo A."/>
            <person name="Pangilinan J."/>
            <person name="Riley R."/>
            <person name="Labutti K."/>
            <person name="Andreopoulos B."/>
            <person name="Lipzen A."/>
            <person name="Chen C."/>
            <person name="Yanf M."/>
            <person name="Daum C."/>
            <person name="Ng V."/>
            <person name="Clum A."/>
            <person name="Steindorff A."/>
            <person name="Ohm R."/>
            <person name="Martin F."/>
            <person name="Silar P."/>
            <person name="Natvig D."/>
            <person name="Lalanne C."/>
            <person name="Gautier V."/>
            <person name="Ament-Velasquez S.L."/>
            <person name="Kruys A."/>
            <person name="Hutchinson M.I."/>
            <person name="Powell A.J."/>
            <person name="Barry K."/>
            <person name="Miller A.N."/>
            <person name="Grigoriev I.V."/>
            <person name="Debuchy R."/>
            <person name="Gladieux P."/>
            <person name="Thoren M.H."/>
            <person name="Johannesson H."/>
        </authorList>
    </citation>
    <scope>NUCLEOTIDE SEQUENCE</scope>
    <source>
        <strain evidence="1">PSN324</strain>
    </source>
</reference>
<dbReference type="EMBL" id="MU865029">
    <property type="protein sequence ID" value="KAK4459743.1"/>
    <property type="molecule type" value="Genomic_DNA"/>
</dbReference>
<dbReference type="SUPFAM" id="SSF53254">
    <property type="entry name" value="Phosphoglycerate mutase-like"/>
    <property type="match status" value="1"/>
</dbReference>